<keyword evidence="2" id="KW-1185">Reference proteome</keyword>
<gene>
    <name evidence="1" type="ORF">O6H91_12G024200</name>
</gene>
<dbReference type="Proteomes" id="UP001162992">
    <property type="component" value="Chromosome 12"/>
</dbReference>
<name>A0ACC2C0B8_DIPCM</name>
<organism evidence="1 2">
    <name type="scientific">Diphasiastrum complanatum</name>
    <name type="common">Issler's clubmoss</name>
    <name type="synonym">Lycopodium complanatum</name>
    <dbReference type="NCBI Taxonomy" id="34168"/>
    <lineage>
        <taxon>Eukaryota</taxon>
        <taxon>Viridiplantae</taxon>
        <taxon>Streptophyta</taxon>
        <taxon>Embryophyta</taxon>
        <taxon>Tracheophyta</taxon>
        <taxon>Lycopodiopsida</taxon>
        <taxon>Lycopodiales</taxon>
        <taxon>Lycopodiaceae</taxon>
        <taxon>Lycopodioideae</taxon>
        <taxon>Diphasiastrum</taxon>
    </lineage>
</organism>
<comment type="caution">
    <text evidence="1">The sequence shown here is derived from an EMBL/GenBank/DDBJ whole genome shotgun (WGS) entry which is preliminary data.</text>
</comment>
<accession>A0ACC2C0B8</accession>
<evidence type="ECO:0000313" key="1">
    <source>
        <dbReference type="EMBL" id="KAJ7535239.1"/>
    </source>
</evidence>
<sequence length="646" mass="69151">MASLHHHPTITQGVAKRSSSSIGCVMASMRLSDRKSYNNVMCYRGSGLHAGVGTSIARHPTHKLAAPFPIGWLAAGGFRRPCAHPAAAAQSASPPDNTVPERQKMDLLKIASRIGAATTLSKLLGLLRELVIAAVFGVGPVVTAFSYSSIIPGFFLSLLGGVNGPFHFTMTAALSKRSKLEGKVLVERVSVCIGLVCIALSITVFVFAAPLVDSAAPGWMATGSSLGPLTRKIAILQLKVMAPCIMAAAFIGISFGSLSAIGIYGAPSLSPSLSSIAIILAVAVQVLRYGKDTSSYQNLMTGGLLIAMATTIGAFSQWAMQACMQVRAGYGLLCMRWANPLEAEDVREVFAVMIPAVFASSMLQIATYTDLYFASYIPGAAACLGYANLLIMAPLGIASSSLLIPMLQVFSRFSKPSLWSDLRKFVKQGLILSMMVTLSMTAVIMSLAQPIVRILFQRFAFSSSATEIVSSLLKIHALGSSFYLARDLLVQVFYALGDGNSPFLISMAAISANALLDWLFVRQAGLGVEGLVLATMLVNILSVGALFQLLFLKIGGVTRLKHWIEPAIVLVISCLVASRVTSFAFNFWKFLLSLIISSQGRHISGTRYWIIELFSVILSAIVGIVSFFLPLRWLKNADIESTLRML</sequence>
<dbReference type="EMBL" id="CM055103">
    <property type="protein sequence ID" value="KAJ7535239.1"/>
    <property type="molecule type" value="Genomic_DNA"/>
</dbReference>
<evidence type="ECO:0000313" key="2">
    <source>
        <dbReference type="Proteomes" id="UP001162992"/>
    </source>
</evidence>
<proteinExistence type="predicted"/>
<protein>
    <submittedName>
        <fullName evidence="1">Uncharacterized protein</fullName>
    </submittedName>
</protein>
<reference evidence="2" key="1">
    <citation type="journal article" date="2024" name="Proc. Natl. Acad. Sci. U.S.A.">
        <title>Extraordinary preservation of gene collinearity over three hundred million years revealed in homosporous lycophytes.</title>
        <authorList>
            <person name="Li C."/>
            <person name="Wickell D."/>
            <person name="Kuo L.Y."/>
            <person name="Chen X."/>
            <person name="Nie B."/>
            <person name="Liao X."/>
            <person name="Peng D."/>
            <person name="Ji J."/>
            <person name="Jenkins J."/>
            <person name="Williams M."/>
            <person name="Shu S."/>
            <person name="Plott C."/>
            <person name="Barry K."/>
            <person name="Rajasekar S."/>
            <person name="Grimwood J."/>
            <person name="Han X."/>
            <person name="Sun S."/>
            <person name="Hou Z."/>
            <person name="He W."/>
            <person name="Dai G."/>
            <person name="Sun C."/>
            <person name="Schmutz J."/>
            <person name="Leebens-Mack J.H."/>
            <person name="Li F.W."/>
            <person name="Wang L."/>
        </authorList>
    </citation>
    <scope>NUCLEOTIDE SEQUENCE [LARGE SCALE GENOMIC DNA]</scope>
    <source>
        <strain evidence="2">cv. PW_Plant_1</strain>
    </source>
</reference>